<name>A0AA96X5H4_LEPBY</name>
<reference evidence="1" key="2">
    <citation type="submission" date="2023-07" db="EMBL/GenBank/DDBJ databases">
        <authorList>
            <person name="Bai X.-H."/>
            <person name="Wang H.-H."/>
            <person name="Wang J."/>
            <person name="Ma M.-Y."/>
            <person name="Hu H.-H."/>
            <person name="Song Z.-L."/>
            <person name="Ma H.-G."/>
            <person name="Fan Y."/>
            <person name="Du C.-Y."/>
            <person name="Xu J.-C."/>
        </authorList>
    </citation>
    <scope>NUCLEOTIDE SEQUENCE</scope>
    <source>
        <strain evidence="1">CZ1</strain>
    </source>
</reference>
<accession>A0AA96X5H4</accession>
<sequence>MIISDLNFEETPPAGEDLQGGADWAATLTAFNQFLSMIQTGAVSGPNGSSAFANIGRSYTSTLGFSTIGLGINNPNFWQL</sequence>
<dbReference type="RefSeq" id="WP_316427318.1">
    <property type="nucleotide sequence ID" value="NZ_CP130144.1"/>
</dbReference>
<organism evidence="1">
    <name type="scientific">Leptolyngbya boryana CZ1</name>
    <dbReference type="NCBI Taxonomy" id="3060204"/>
    <lineage>
        <taxon>Bacteria</taxon>
        <taxon>Bacillati</taxon>
        <taxon>Cyanobacteriota</taxon>
        <taxon>Cyanophyceae</taxon>
        <taxon>Leptolyngbyales</taxon>
        <taxon>Leptolyngbyaceae</taxon>
        <taxon>Leptolyngbya group</taxon>
        <taxon>Leptolyngbya</taxon>
    </lineage>
</organism>
<gene>
    <name evidence="1" type="ORF">Q2T42_29680</name>
</gene>
<proteinExistence type="predicted"/>
<protein>
    <submittedName>
        <fullName evidence="1">Bacteriocin</fullName>
    </submittedName>
</protein>
<evidence type="ECO:0000313" key="1">
    <source>
        <dbReference type="EMBL" id="WNZ45965.1"/>
    </source>
</evidence>
<dbReference type="AlphaFoldDB" id="A0AA96X5H4"/>
<dbReference type="EMBL" id="CP130144">
    <property type="protein sequence ID" value="WNZ45965.1"/>
    <property type="molecule type" value="Genomic_DNA"/>
</dbReference>
<reference evidence="1" key="1">
    <citation type="journal article" date="2023" name="Plants (Basel)">
        <title>Genomic Analysis of Leptolyngbya boryana CZ1 Reveals Efficient Carbon Fixation Modules.</title>
        <authorList>
            <person name="Bai X."/>
            <person name="Wang H."/>
            <person name="Cheng W."/>
            <person name="Wang J."/>
            <person name="Ma M."/>
            <person name="Hu H."/>
            <person name="Song Z."/>
            <person name="Ma H."/>
            <person name="Fan Y."/>
            <person name="Du C."/>
            <person name="Xu J."/>
        </authorList>
    </citation>
    <scope>NUCLEOTIDE SEQUENCE</scope>
    <source>
        <strain evidence="1">CZ1</strain>
    </source>
</reference>